<gene>
    <name evidence="2" type="ORF">BDU57DRAFT_515711</name>
</gene>
<dbReference type="Gene3D" id="2.40.180.10">
    <property type="entry name" value="Catalase core domain"/>
    <property type="match status" value="1"/>
</dbReference>
<feature type="non-terminal residue" evidence="2">
    <location>
        <position position="120"/>
    </location>
</feature>
<dbReference type="GO" id="GO:0020037">
    <property type="term" value="F:heme binding"/>
    <property type="evidence" value="ECO:0007669"/>
    <property type="project" value="InterPro"/>
</dbReference>
<dbReference type="EMBL" id="ML979135">
    <property type="protein sequence ID" value="KAF1915916.1"/>
    <property type="molecule type" value="Genomic_DNA"/>
</dbReference>
<dbReference type="Proteomes" id="UP000800096">
    <property type="component" value="Unassembled WGS sequence"/>
</dbReference>
<organism evidence="2 3">
    <name type="scientific">Ampelomyces quisqualis</name>
    <name type="common">Powdery mildew agent</name>
    <dbReference type="NCBI Taxonomy" id="50730"/>
    <lineage>
        <taxon>Eukaryota</taxon>
        <taxon>Fungi</taxon>
        <taxon>Dikarya</taxon>
        <taxon>Ascomycota</taxon>
        <taxon>Pezizomycotina</taxon>
        <taxon>Dothideomycetes</taxon>
        <taxon>Pleosporomycetidae</taxon>
        <taxon>Pleosporales</taxon>
        <taxon>Pleosporineae</taxon>
        <taxon>Phaeosphaeriaceae</taxon>
        <taxon>Ampelomyces</taxon>
    </lineage>
</organism>
<dbReference type="OrthoDB" id="3358373at2759"/>
<dbReference type="PANTHER" id="PTHR36195">
    <property type="entry name" value="DOMAIN PROTEIN, PUTATIVE (AFU_ORTHOLOGUE AFUA_5G01990)-RELATED-RELATED"/>
    <property type="match status" value="1"/>
</dbReference>
<accession>A0A6A5QMJ8</accession>
<feature type="region of interest" description="Disordered" evidence="1">
    <location>
        <begin position="1"/>
        <end position="20"/>
    </location>
</feature>
<dbReference type="SUPFAM" id="SSF56634">
    <property type="entry name" value="Heme-dependent catalase-like"/>
    <property type="match status" value="1"/>
</dbReference>
<evidence type="ECO:0008006" key="4">
    <source>
        <dbReference type="Google" id="ProtNLM"/>
    </source>
</evidence>
<protein>
    <recommendedName>
        <fullName evidence="4">Catalase core domain-containing protein</fullName>
    </recommendedName>
</protein>
<sequence>MRTCDGAPGVEDPKPDEDEKHRHAFRATHFKTQGIVKGRLTVLSDLPSHLHESLFKTPSKGYDVAARYANEPIFLQADQEPGPHRLGLRGFGVEGERLEGADTKARTQDFFFQQFPYDRV</sequence>
<evidence type="ECO:0000313" key="3">
    <source>
        <dbReference type="Proteomes" id="UP000800096"/>
    </source>
</evidence>
<name>A0A6A5QMJ8_AMPQU</name>
<dbReference type="AlphaFoldDB" id="A0A6A5QMJ8"/>
<reference evidence="2" key="1">
    <citation type="journal article" date="2020" name="Stud. Mycol.">
        <title>101 Dothideomycetes genomes: a test case for predicting lifestyles and emergence of pathogens.</title>
        <authorList>
            <person name="Haridas S."/>
            <person name="Albert R."/>
            <person name="Binder M."/>
            <person name="Bloem J."/>
            <person name="Labutti K."/>
            <person name="Salamov A."/>
            <person name="Andreopoulos B."/>
            <person name="Baker S."/>
            <person name="Barry K."/>
            <person name="Bills G."/>
            <person name="Bluhm B."/>
            <person name="Cannon C."/>
            <person name="Castanera R."/>
            <person name="Culley D."/>
            <person name="Daum C."/>
            <person name="Ezra D."/>
            <person name="Gonzalez J."/>
            <person name="Henrissat B."/>
            <person name="Kuo A."/>
            <person name="Liang C."/>
            <person name="Lipzen A."/>
            <person name="Lutzoni F."/>
            <person name="Magnuson J."/>
            <person name="Mondo S."/>
            <person name="Nolan M."/>
            <person name="Ohm R."/>
            <person name="Pangilinan J."/>
            <person name="Park H.-J."/>
            <person name="Ramirez L."/>
            <person name="Alfaro M."/>
            <person name="Sun H."/>
            <person name="Tritt A."/>
            <person name="Yoshinaga Y."/>
            <person name="Zwiers L.-H."/>
            <person name="Turgeon B."/>
            <person name="Goodwin S."/>
            <person name="Spatafora J."/>
            <person name="Crous P."/>
            <person name="Grigoriev I."/>
        </authorList>
    </citation>
    <scope>NUCLEOTIDE SEQUENCE</scope>
    <source>
        <strain evidence="2">HMLAC05119</strain>
    </source>
</reference>
<dbReference type="InterPro" id="IPR020835">
    <property type="entry name" value="Catalase_sf"/>
</dbReference>
<keyword evidence="3" id="KW-1185">Reference proteome</keyword>
<evidence type="ECO:0000256" key="1">
    <source>
        <dbReference type="SAM" id="MobiDB-lite"/>
    </source>
</evidence>
<evidence type="ECO:0000313" key="2">
    <source>
        <dbReference type="EMBL" id="KAF1915916.1"/>
    </source>
</evidence>
<dbReference type="PANTHER" id="PTHR36195:SF4">
    <property type="entry name" value="DOMAIN PROTEIN, PUTATIVE (AFU_ORTHOLOGUE AFUA_5G01990)-RELATED"/>
    <property type="match status" value="1"/>
</dbReference>
<proteinExistence type="predicted"/>
<feature type="compositionally biased region" description="Basic and acidic residues" evidence="1">
    <location>
        <begin position="11"/>
        <end position="20"/>
    </location>
</feature>